<proteinExistence type="predicted"/>
<accession>A0A9J6BEB1</accession>
<dbReference type="Gene3D" id="3.80.10.10">
    <property type="entry name" value="Ribonuclease Inhibitor"/>
    <property type="match status" value="1"/>
</dbReference>
<dbReference type="Proteomes" id="UP001107558">
    <property type="component" value="Chromosome 4"/>
</dbReference>
<organism evidence="3 4">
    <name type="scientific">Polypedilum vanderplanki</name>
    <name type="common">Sleeping chironomid midge</name>
    <dbReference type="NCBI Taxonomy" id="319348"/>
    <lineage>
        <taxon>Eukaryota</taxon>
        <taxon>Metazoa</taxon>
        <taxon>Ecdysozoa</taxon>
        <taxon>Arthropoda</taxon>
        <taxon>Hexapoda</taxon>
        <taxon>Insecta</taxon>
        <taxon>Pterygota</taxon>
        <taxon>Neoptera</taxon>
        <taxon>Endopterygota</taxon>
        <taxon>Diptera</taxon>
        <taxon>Nematocera</taxon>
        <taxon>Chironomoidea</taxon>
        <taxon>Chironomidae</taxon>
        <taxon>Chironominae</taxon>
        <taxon>Polypedilum</taxon>
        <taxon>Polypedilum</taxon>
    </lineage>
</organism>
<feature type="coiled-coil region" evidence="1">
    <location>
        <begin position="297"/>
        <end position="338"/>
    </location>
</feature>
<reference evidence="3" key="1">
    <citation type="submission" date="2021-03" db="EMBL/GenBank/DDBJ databases">
        <title>Chromosome level genome of the anhydrobiotic midge Polypedilum vanderplanki.</title>
        <authorList>
            <person name="Yoshida Y."/>
            <person name="Kikawada T."/>
            <person name="Gusev O."/>
        </authorList>
    </citation>
    <scope>NUCLEOTIDE SEQUENCE</scope>
    <source>
        <strain evidence="3">NIAS01</strain>
        <tissue evidence="3">Whole body or cell culture</tissue>
    </source>
</reference>
<keyword evidence="2" id="KW-0732">Signal</keyword>
<sequence length="350" mass="40439">MKFSILLTIFLVSQVYEISNSIKINCDFHTGRLPVTGIIYECQAVNIPTSSGMAVTNIAGTHESEKNNNDVTSVYISGNKILPFIPRYFSNFFPSVKAILIYNTAIEALFGDEFDEFPQLEYLEFWSSNLKSISSKLFKKKQKMVYIGFNFNMIEKVGYDLFTPLNVTHLQYLYLQNNFCINKSVTDKNTTSIISLINEIREKCPFDDEFPTTTTNKNFFCTDESIEELVCNLKSSMIKVQENLTTQKEEVNEILKKSNITNEILIQTIRNLNNAHGKIETVENDLIQNREIFKNKLNKIQTQIQIKNQKIEEIQSELDASKKELDDIKSKMQWMEEELLRITTQPCVCK</sequence>
<feature type="chain" id="PRO_5039944576" evidence="2">
    <location>
        <begin position="22"/>
        <end position="350"/>
    </location>
</feature>
<dbReference type="AlphaFoldDB" id="A0A9J6BEB1"/>
<comment type="caution">
    <text evidence="3">The sequence shown here is derived from an EMBL/GenBank/DDBJ whole genome shotgun (WGS) entry which is preliminary data.</text>
</comment>
<evidence type="ECO:0000256" key="1">
    <source>
        <dbReference type="SAM" id="Coils"/>
    </source>
</evidence>
<evidence type="ECO:0000313" key="3">
    <source>
        <dbReference type="EMBL" id="KAG5668217.1"/>
    </source>
</evidence>
<name>A0A9J6BEB1_POLVA</name>
<dbReference type="OrthoDB" id="1702031at2759"/>
<evidence type="ECO:0000256" key="2">
    <source>
        <dbReference type="SAM" id="SignalP"/>
    </source>
</evidence>
<dbReference type="SUPFAM" id="SSF52058">
    <property type="entry name" value="L domain-like"/>
    <property type="match status" value="1"/>
</dbReference>
<protein>
    <submittedName>
        <fullName evidence="3">Uncharacterized protein</fullName>
    </submittedName>
</protein>
<dbReference type="InterPro" id="IPR032675">
    <property type="entry name" value="LRR_dom_sf"/>
</dbReference>
<keyword evidence="4" id="KW-1185">Reference proteome</keyword>
<keyword evidence="1" id="KW-0175">Coiled coil</keyword>
<feature type="signal peptide" evidence="2">
    <location>
        <begin position="1"/>
        <end position="21"/>
    </location>
</feature>
<evidence type="ECO:0000313" key="4">
    <source>
        <dbReference type="Proteomes" id="UP001107558"/>
    </source>
</evidence>
<gene>
    <name evidence="3" type="ORF">PVAND_016165</name>
</gene>
<dbReference type="EMBL" id="JADBJN010000004">
    <property type="protein sequence ID" value="KAG5668217.1"/>
    <property type="molecule type" value="Genomic_DNA"/>
</dbReference>